<keyword evidence="3" id="KW-0407">Ion channel</keyword>
<keyword evidence="1" id="KW-0812">Transmembrane</keyword>
<feature type="transmembrane region" description="Helical" evidence="1">
    <location>
        <begin position="107"/>
        <end position="124"/>
    </location>
</feature>
<dbReference type="GO" id="GO:0034220">
    <property type="term" value="P:monoatomic ion transmembrane transport"/>
    <property type="evidence" value="ECO:0007669"/>
    <property type="project" value="UniProtKB-KW"/>
</dbReference>
<keyword evidence="1" id="KW-1133">Transmembrane helix</keyword>
<dbReference type="InterPro" id="IPR013099">
    <property type="entry name" value="K_chnl_dom"/>
</dbReference>
<organism evidence="3 4">
    <name type="scientific">Priestia iocasae</name>
    <dbReference type="NCBI Taxonomy" id="2291674"/>
    <lineage>
        <taxon>Bacteria</taxon>
        <taxon>Bacillati</taxon>
        <taxon>Bacillota</taxon>
        <taxon>Bacilli</taxon>
        <taxon>Bacillales</taxon>
        <taxon>Bacillaceae</taxon>
        <taxon>Priestia</taxon>
    </lineage>
</organism>
<sequence>MVILLVVIICGLMIGSMQFLFKREVSDFHVFSLGSFIALLYAYVTVLIGFGLIYTVFEMHDFAVLAGEYQAGQSYGVTLYNSLYFSAVTLFSVGYGDMYPIGVGKGIVIIESLVGYIMPALFVLRTVNRT</sequence>
<evidence type="ECO:0000256" key="1">
    <source>
        <dbReference type="SAM" id="Phobius"/>
    </source>
</evidence>
<feature type="transmembrane region" description="Helical" evidence="1">
    <location>
        <begin position="32"/>
        <end position="57"/>
    </location>
</feature>
<dbReference type="Pfam" id="PF07885">
    <property type="entry name" value="Ion_trans_2"/>
    <property type="match status" value="1"/>
</dbReference>
<keyword evidence="3" id="KW-0406">Ion transport</keyword>
<evidence type="ECO:0000313" key="3">
    <source>
        <dbReference type="EMBL" id="MBM7704448.1"/>
    </source>
</evidence>
<name>A0ABS2QZ25_9BACI</name>
<evidence type="ECO:0000313" key="4">
    <source>
        <dbReference type="Proteomes" id="UP000809829"/>
    </source>
</evidence>
<dbReference type="Proteomes" id="UP000809829">
    <property type="component" value="Unassembled WGS sequence"/>
</dbReference>
<comment type="caution">
    <text evidence="3">The sequence shown here is derived from an EMBL/GenBank/DDBJ whole genome shotgun (WGS) entry which is preliminary data.</text>
</comment>
<protein>
    <submittedName>
        <fullName evidence="3">Potassium channel LctB</fullName>
    </submittedName>
</protein>
<evidence type="ECO:0000259" key="2">
    <source>
        <dbReference type="Pfam" id="PF07885"/>
    </source>
</evidence>
<gene>
    <name evidence="3" type="ORF">JOC83_003303</name>
</gene>
<dbReference type="EMBL" id="JAFBFC010000006">
    <property type="protein sequence ID" value="MBM7704448.1"/>
    <property type="molecule type" value="Genomic_DNA"/>
</dbReference>
<dbReference type="RefSeq" id="WP_205188439.1">
    <property type="nucleotide sequence ID" value="NZ_JAFBFC010000006.1"/>
</dbReference>
<keyword evidence="4" id="KW-1185">Reference proteome</keyword>
<feature type="transmembrane region" description="Helical" evidence="1">
    <location>
        <begin position="77"/>
        <end position="95"/>
    </location>
</feature>
<accession>A0ABS2QZ25</accession>
<proteinExistence type="predicted"/>
<dbReference type="Gene3D" id="1.10.287.70">
    <property type="match status" value="1"/>
</dbReference>
<feature type="domain" description="Potassium channel" evidence="2">
    <location>
        <begin position="51"/>
        <end position="127"/>
    </location>
</feature>
<dbReference type="SUPFAM" id="SSF81324">
    <property type="entry name" value="Voltage-gated potassium channels"/>
    <property type="match status" value="1"/>
</dbReference>
<reference evidence="3 4" key="1">
    <citation type="submission" date="2021-01" db="EMBL/GenBank/DDBJ databases">
        <title>Genomic Encyclopedia of Type Strains, Phase IV (KMG-IV): sequencing the most valuable type-strain genomes for metagenomic binning, comparative biology and taxonomic classification.</title>
        <authorList>
            <person name="Goeker M."/>
        </authorList>
    </citation>
    <scope>NUCLEOTIDE SEQUENCE [LARGE SCALE GENOMIC DNA]</scope>
    <source>
        <strain evidence="3 4">DSM 104297</strain>
    </source>
</reference>
<keyword evidence="1" id="KW-0472">Membrane</keyword>
<keyword evidence="3" id="KW-0813">Transport</keyword>